<protein>
    <submittedName>
        <fullName evidence="1">Uncharacterized protein</fullName>
    </submittedName>
</protein>
<organism evidence="1 2">
    <name type="scientific">Oesophagostomum dentatum</name>
    <name type="common">Nodular worm</name>
    <dbReference type="NCBI Taxonomy" id="61180"/>
    <lineage>
        <taxon>Eukaryota</taxon>
        <taxon>Metazoa</taxon>
        <taxon>Ecdysozoa</taxon>
        <taxon>Nematoda</taxon>
        <taxon>Chromadorea</taxon>
        <taxon>Rhabditida</taxon>
        <taxon>Rhabditina</taxon>
        <taxon>Rhabditomorpha</taxon>
        <taxon>Strongyloidea</taxon>
        <taxon>Strongylidae</taxon>
        <taxon>Oesophagostomum</taxon>
    </lineage>
</organism>
<proteinExistence type="predicted"/>
<dbReference type="EMBL" id="KN596397">
    <property type="protein sequence ID" value="KHJ80943.1"/>
    <property type="molecule type" value="Genomic_DNA"/>
</dbReference>
<evidence type="ECO:0000313" key="1">
    <source>
        <dbReference type="EMBL" id="KHJ80943.1"/>
    </source>
</evidence>
<accession>A0A0B1S6H1</accession>
<gene>
    <name evidence="1" type="ORF">OESDEN_19376</name>
</gene>
<dbReference type="OrthoDB" id="5867156at2759"/>
<evidence type="ECO:0000313" key="2">
    <source>
        <dbReference type="Proteomes" id="UP000053660"/>
    </source>
</evidence>
<name>A0A0B1S6H1_OESDE</name>
<dbReference type="AlphaFoldDB" id="A0A0B1S6H1"/>
<dbReference type="Proteomes" id="UP000053660">
    <property type="component" value="Unassembled WGS sequence"/>
</dbReference>
<reference evidence="1 2" key="1">
    <citation type="submission" date="2014-03" db="EMBL/GenBank/DDBJ databases">
        <title>Draft genome of the hookworm Oesophagostomum dentatum.</title>
        <authorList>
            <person name="Mitreva M."/>
        </authorList>
    </citation>
    <scope>NUCLEOTIDE SEQUENCE [LARGE SCALE GENOMIC DNA]</scope>
    <source>
        <strain evidence="1 2">OD-Hann</strain>
    </source>
</reference>
<sequence>MTDSAHVSSLVKYKWHKSKSTSQLIVREKERVPLRNACSVYRYSSLVQVTSVGEIDEDIPTISPSAKTPDLLPRRLIFVSPECRKDDDEQSSAQT</sequence>
<keyword evidence="2" id="KW-1185">Reference proteome</keyword>